<proteinExistence type="predicted"/>
<organism evidence="2 3">
    <name type="scientific">Gossypium arboreum</name>
    <name type="common">Tree cotton</name>
    <name type="synonym">Gossypium nanking</name>
    <dbReference type="NCBI Taxonomy" id="29729"/>
    <lineage>
        <taxon>Eukaryota</taxon>
        <taxon>Viridiplantae</taxon>
        <taxon>Streptophyta</taxon>
        <taxon>Embryophyta</taxon>
        <taxon>Tracheophyta</taxon>
        <taxon>Spermatophyta</taxon>
        <taxon>Magnoliopsida</taxon>
        <taxon>eudicotyledons</taxon>
        <taxon>Gunneridae</taxon>
        <taxon>Pentapetalae</taxon>
        <taxon>rosids</taxon>
        <taxon>malvids</taxon>
        <taxon>Malvales</taxon>
        <taxon>Malvaceae</taxon>
        <taxon>Malvoideae</taxon>
        <taxon>Gossypium</taxon>
    </lineage>
</organism>
<dbReference type="EMBL" id="JARKNE010000006">
    <property type="protein sequence ID" value="KAK5825639.1"/>
    <property type="molecule type" value="Genomic_DNA"/>
</dbReference>
<feature type="region of interest" description="Disordered" evidence="1">
    <location>
        <begin position="1"/>
        <end position="68"/>
    </location>
</feature>
<keyword evidence="3" id="KW-1185">Reference proteome</keyword>
<gene>
    <name evidence="2" type="ORF">PVK06_020496</name>
</gene>
<evidence type="ECO:0000256" key="1">
    <source>
        <dbReference type="SAM" id="MobiDB-lite"/>
    </source>
</evidence>
<comment type="caution">
    <text evidence="2">The sequence shown here is derived from an EMBL/GenBank/DDBJ whole genome shotgun (WGS) entry which is preliminary data.</text>
</comment>
<sequence>MAKRVHELNQGEQEEPTELDIEESTDETDIEANSVIDTEEEEYDKEPNSLKPVEGSENPEPRVEQRKN</sequence>
<evidence type="ECO:0000313" key="2">
    <source>
        <dbReference type="EMBL" id="KAK5825639.1"/>
    </source>
</evidence>
<reference evidence="2 3" key="1">
    <citation type="submission" date="2023-03" db="EMBL/GenBank/DDBJ databases">
        <title>WGS of Gossypium arboreum.</title>
        <authorList>
            <person name="Yu D."/>
        </authorList>
    </citation>
    <scope>NUCLEOTIDE SEQUENCE [LARGE SCALE GENOMIC DNA]</scope>
    <source>
        <tissue evidence="2">Leaf</tissue>
    </source>
</reference>
<feature type="compositionally biased region" description="Acidic residues" evidence="1">
    <location>
        <begin position="12"/>
        <end position="30"/>
    </location>
</feature>
<protein>
    <submittedName>
        <fullName evidence="2">Uncharacterized protein</fullName>
    </submittedName>
</protein>
<accession>A0ABR0PN14</accession>
<feature type="compositionally biased region" description="Basic and acidic residues" evidence="1">
    <location>
        <begin position="59"/>
        <end position="68"/>
    </location>
</feature>
<dbReference type="Proteomes" id="UP001358586">
    <property type="component" value="Chromosome 6"/>
</dbReference>
<name>A0ABR0PN14_GOSAR</name>
<evidence type="ECO:0000313" key="3">
    <source>
        <dbReference type="Proteomes" id="UP001358586"/>
    </source>
</evidence>